<dbReference type="EMBL" id="JARK01000157">
    <property type="protein sequence ID" value="EYC41771.1"/>
    <property type="molecule type" value="Genomic_DNA"/>
</dbReference>
<gene>
    <name evidence="2" type="primary">Acey_s0557.g3392</name>
    <name evidence="2" type="ORF">Y032_0557g3392</name>
</gene>
<feature type="signal peptide" evidence="1">
    <location>
        <begin position="1"/>
        <end position="18"/>
    </location>
</feature>
<evidence type="ECO:0000256" key="1">
    <source>
        <dbReference type="SAM" id="SignalP"/>
    </source>
</evidence>
<accession>A0A016WQ95</accession>
<sequence>MLLIRSIFALIVLRSLNTVRNYQMPCLSSDYYITHAILPTPRPTLRVLPSNVSERTASSSLCVKADFYRWITHNKQKIMNHSPCSSQVE</sequence>
<keyword evidence="3" id="KW-1185">Reference proteome</keyword>
<keyword evidence="1" id="KW-0732">Signal</keyword>
<evidence type="ECO:0008006" key="4">
    <source>
        <dbReference type="Google" id="ProtNLM"/>
    </source>
</evidence>
<proteinExistence type="predicted"/>
<evidence type="ECO:0000313" key="2">
    <source>
        <dbReference type="EMBL" id="EYC41771.1"/>
    </source>
</evidence>
<comment type="caution">
    <text evidence="2">The sequence shown here is derived from an EMBL/GenBank/DDBJ whole genome shotgun (WGS) entry which is preliminary data.</text>
</comment>
<dbReference type="Proteomes" id="UP000024635">
    <property type="component" value="Unassembled WGS sequence"/>
</dbReference>
<evidence type="ECO:0000313" key="3">
    <source>
        <dbReference type="Proteomes" id="UP000024635"/>
    </source>
</evidence>
<reference evidence="3" key="1">
    <citation type="journal article" date="2015" name="Nat. Genet.">
        <title>The genome and transcriptome of the zoonotic hookworm Ancylostoma ceylanicum identify infection-specific gene families.</title>
        <authorList>
            <person name="Schwarz E.M."/>
            <person name="Hu Y."/>
            <person name="Antoshechkin I."/>
            <person name="Miller M.M."/>
            <person name="Sternberg P.W."/>
            <person name="Aroian R.V."/>
        </authorList>
    </citation>
    <scope>NUCLEOTIDE SEQUENCE</scope>
    <source>
        <strain evidence="3">HY135</strain>
    </source>
</reference>
<dbReference type="AlphaFoldDB" id="A0A016WQ95"/>
<feature type="chain" id="PRO_5001494929" description="Secreted protein" evidence="1">
    <location>
        <begin position="19"/>
        <end position="89"/>
    </location>
</feature>
<organism evidence="2 3">
    <name type="scientific">Ancylostoma ceylanicum</name>
    <dbReference type="NCBI Taxonomy" id="53326"/>
    <lineage>
        <taxon>Eukaryota</taxon>
        <taxon>Metazoa</taxon>
        <taxon>Ecdysozoa</taxon>
        <taxon>Nematoda</taxon>
        <taxon>Chromadorea</taxon>
        <taxon>Rhabditida</taxon>
        <taxon>Rhabditina</taxon>
        <taxon>Rhabditomorpha</taxon>
        <taxon>Strongyloidea</taxon>
        <taxon>Ancylostomatidae</taxon>
        <taxon>Ancylostomatinae</taxon>
        <taxon>Ancylostoma</taxon>
    </lineage>
</organism>
<protein>
    <recommendedName>
        <fullName evidence="4">Secreted protein</fullName>
    </recommendedName>
</protein>
<name>A0A016WQ95_9BILA</name>